<name>A0A7T8GX67_CALRO</name>
<evidence type="ECO:0000313" key="2">
    <source>
        <dbReference type="Proteomes" id="UP000595437"/>
    </source>
</evidence>
<dbReference type="Proteomes" id="UP000595437">
    <property type="component" value="Chromosome 14"/>
</dbReference>
<organism evidence="1 2">
    <name type="scientific">Caligus rogercresseyi</name>
    <name type="common">Sea louse</name>
    <dbReference type="NCBI Taxonomy" id="217165"/>
    <lineage>
        <taxon>Eukaryota</taxon>
        <taxon>Metazoa</taxon>
        <taxon>Ecdysozoa</taxon>
        <taxon>Arthropoda</taxon>
        <taxon>Crustacea</taxon>
        <taxon>Multicrustacea</taxon>
        <taxon>Hexanauplia</taxon>
        <taxon>Copepoda</taxon>
        <taxon>Siphonostomatoida</taxon>
        <taxon>Caligidae</taxon>
        <taxon>Caligus</taxon>
    </lineage>
</organism>
<dbReference type="EMBL" id="CP045903">
    <property type="protein sequence ID" value="QQP39515.1"/>
    <property type="molecule type" value="Genomic_DNA"/>
</dbReference>
<reference evidence="2" key="1">
    <citation type="submission" date="2021-01" db="EMBL/GenBank/DDBJ databases">
        <title>Caligus Genome Assembly.</title>
        <authorList>
            <person name="Gallardo-Escarate C."/>
        </authorList>
    </citation>
    <scope>NUCLEOTIDE SEQUENCE [LARGE SCALE GENOMIC DNA]</scope>
</reference>
<keyword evidence="2" id="KW-1185">Reference proteome</keyword>
<accession>A0A7T8GX67</accession>
<protein>
    <submittedName>
        <fullName evidence="1">Uncharacterized protein</fullName>
    </submittedName>
</protein>
<dbReference type="AlphaFoldDB" id="A0A7T8GX67"/>
<gene>
    <name evidence="1" type="ORF">FKW44_020426</name>
</gene>
<sequence length="58" mass="6278">MTSDIMRGIGLIIQPKPSGPACRLRLLGLKPTANPNYDERNPNLQSHIPQALGSSLLI</sequence>
<evidence type="ECO:0000313" key="1">
    <source>
        <dbReference type="EMBL" id="QQP39515.1"/>
    </source>
</evidence>
<proteinExistence type="predicted"/>